<keyword evidence="1 2" id="KW-0597">Phosphoprotein</keyword>
<evidence type="ECO:0000256" key="1">
    <source>
        <dbReference type="ARBA" id="ARBA00022553"/>
    </source>
</evidence>
<comment type="caution">
    <text evidence="4">The sequence shown here is derived from an EMBL/GenBank/DDBJ whole genome shotgun (WGS) entry which is preliminary data.</text>
</comment>
<feature type="domain" description="Response regulatory" evidence="3">
    <location>
        <begin position="4"/>
        <end position="120"/>
    </location>
</feature>
<name>A0A3M0M122_9RHOB</name>
<evidence type="ECO:0000313" key="5">
    <source>
        <dbReference type="Proteomes" id="UP000273516"/>
    </source>
</evidence>
<evidence type="ECO:0000313" key="4">
    <source>
        <dbReference type="EMBL" id="RMC31336.1"/>
    </source>
</evidence>
<dbReference type="EMBL" id="QOKZ01000012">
    <property type="protein sequence ID" value="RMC31336.1"/>
    <property type="molecule type" value="Genomic_DNA"/>
</dbReference>
<gene>
    <name evidence="4" type="ORF">C9E81_20595</name>
</gene>
<dbReference type="InterPro" id="IPR050595">
    <property type="entry name" value="Bact_response_regulator"/>
</dbReference>
<evidence type="ECO:0000259" key="3">
    <source>
        <dbReference type="PROSITE" id="PS50110"/>
    </source>
</evidence>
<dbReference type="Pfam" id="PF00072">
    <property type="entry name" value="Response_reg"/>
    <property type="match status" value="1"/>
</dbReference>
<dbReference type="PANTHER" id="PTHR44591">
    <property type="entry name" value="STRESS RESPONSE REGULATOR PROTEIN 1"/>
    <property type="match status" value="1"/>
</dbReference>
<evidence type="ECO:0000256" key="2">
    <source>
        <dbReference type="PROSITE-ProRule" id="PRU00169"/>
    </source>
</evidence>
<dbReference type="InterPro" id="IPR011006">
    <property type="entry name" value="CheY-like_superfamily"/>
</dbReference>
<dbReference type="PANTHER" id="PTHR44591:SF25">
    <property type="entry name" value="CHEMOTAXIS TWO-COMPONENT RESPONSE REGULATOR"/>
    <property type="match status" value="1"/>
</dbReference>
<dbReference type="PROSITE" id="PS50110">
    <property type="entry name" value="RESPONSE_REGULATORY"/>
    <property type="match status" value="1"/>
</dbReference>
<feature type="modified residue" description="4-aspartylphosphate" evidence="2">
    <location>
        <position position="53"/>
    </location>
</feature>
<dbReference type="GO" id="GO:0000160">
    <property type="term" value="P:phosphorelay signal transduction system"/>
    <property type="evidence" value="ECO:0007669"/>
    <property type="project" value="InterPro"/>
</dbReference>
<dbReference type="InterPro" id="IPR001789">
    <property type="entry name" value="Sig_transdc_resp-reg_receiver"/>
</dbReference>
<dbReference type="SMART" id="SM00448">
    <property type="entry name" value="REC"/>
    <property type="match status" value="1"/>
</dbReference>
<dbReference type="RefSeq" id="WP_122114238.1">
    <property type="nucleotide sequence ID" value="NZ_QOKZ01000012.1"/>
</dbReference>
<dbReference type="AlphaFoldDB" id="A0A3M0M122"/>
<organism evidence="4 5">
    <name type="scientific">Paracoccus alkanivorans</name>
    <dbReference type="NCBI Taxonomy" id="2116655"/>
    <lineage>
        <taxon>Bacteria</taxon>
        <taxon>Pseudomonadati</taxon>
        <taxon>Pseudomonadota</taxon>
        <taxon>Alphaproteobacteria</taxon>
        <taxon>Rhodobacterales</taxon>
        <taxon>Paracoccaceae</taxon>
        <taxon>Paracoccus</taxon>
    </lineage>
</organism>
<dbReference type="SUPFAM" id="SSF52172">
    <property type="entry name" value="CheY-like"/>
    <property type="match status" value="1"/>
</dbReference>
<proteinExistence type="predicted"/>
<dbReference type="OrthoDB" id="9801602at2"/>
<keyword evidence="5" id="KW-1185">Reference proteome</keyword>
<dbReference type="Gene3D" id="3.40.50.2300">
    <property type="match status" value="1"/>
</dbReference>
<sequence length="121" mass="12912">MAKTVLIIDDSKAIRDMVTFTLEPHGYRCVGAGDGSEGLTRLRAENPALVITDLNMPVMNGIEFIRHARQDAAGAGIPIVMLTTETKPEMKAEGKSAGATGWINKPFDADMLLSVAKKLAG</sequence>
<protein>
    <submittedName>
        <fullName evidence="4">Response regulator</fullName>
    </submittedName>
</protein>
<dbReference type="Proteomes" id="UP000273516">
    <property type="component" value="Unassembled WGS sequence"/>
</dbReference>
<reference evidence="4 5" key="1">
    <citation type="submission" date="2018-07" db="EMBL/GenBank/DDBJ databases">
        <authorList>
            <person name="Zhang Y."/>
            <person name="Wang L."/>
            <person name="Ma S."/>
        </authorList>
    </citation>
    <scope>NUCLEOTIDE SEQUENCE [LARGE SCALE GENOMIC DNA]</scope>
    <source>
        <strain evidence="4 5">4-2</strain>
    </source>
</reference>
<accession>A0A3M0M122</accession>